<keyword evidence="3 7" id="KW-0812">Transmembrane</keyword>
<dbReference type="eggNOG" id="KOG2615">
    <property type="taxonomic scope" value="Eukaryota"/>
</dbReference>
<dbReference type="Pfam" id="PF07690">
    <property type="entry name" value="MFS_1"/>
    <property type="match status" value="1"/>
</dbReference>
<protein>
    <recommendedName>
        <fullName evidence="10">Major facilitator superfamily (MFS) profile domain-containing protein</fullName>
    </recommendedName>
</protein>
<evidence type="ECO:0000313" key="8">
    <source>
        <dbReference type="EnsemblPlants" id="ONIVA05G15990.1"/>
    </source>
</evidence>
<evidence type="ECO:0000256" key="1">
    <source>
        <dbReference type="ARBA" id="ARBA00004141"/>
    </source>
</evidence>
<keyword evidence="2" id="KW-0813">Transport</keyword>
<dbReference type="PANTHER" id="PTHR23504:SF82">
    <property type="entry name" value="MAJOR FACILITATOR SUPERFAMILY (MFS) PROFILE DOMAIN-CONTAINING PROTEIN"/>
    <property type="match status" value="1"/>
</dbReference>
<keyword evidence="9" id="KW-1185">Reference proteome</keyword>
<dbReference type="OMA" id="EICRKEH"/>
<feature type="transmembrane region" description="Helical" evidence="7">
    <location>
        <begin position="97"/>
        <end position="114"/>
    </location>
</feature>
<dbReference type="InterPro" id="IPR036259">
    <property type="entry name" value="MFS_trans_sf"/>
</dbReference>
<evidence type="ECO:0000256" key="7">
    <source>
        <dbReference type="SAM" id="Phobius"/>
    </source>
</evidence>
<accession>A0A0E0HE13</accession>
<feature type="transmembrane region" description="Helical" evidence="7">
    <location>
        <begin position="57"/>
        <end position="77"/>
    </location>
</feature>
<dbReference type="SUPFAM" id="SSF103473">
    <property type="entry name" value="MFS general substrate transporter"/>
    <property type="match status" value="1"/>
</dbReference>
<feature type="transmembrane region" description="Helical" evidence="7">
    <location>
        <begin position="306"/>
        <end position="325"/>
    </location>
</feature>
<dbReference type="GO" id="GO:0016020">
    <property type="term" value="C:membrane"/>
    <property type="evidence" value="ECO:0007669"/>
    <property type="project" value="UniProtKB-SubCell"/>
</dbReference>
<feature type="transmembrane region" description="Helical" evidence="7">
    <location>
        <begin position="392"/>
        <end position="412"/>
    </location>
</feature>
<dbReference type="Proteomes" id="UP000006591">
    <property type="component" value="Chromosome 5"/>
</dbReference>
<dbReference type="PANTHER" id="PTHR23504">
    <property type="entry name" value="MAJOR FACILITATOR SUPERFAMILY DOMAIN-CONTAINING PROTEIN 10"/>
    <property type="match status" value="1"/>
</dbReference>
<dbReference type="AlphaFoldDB" id="A0A0E0HE13"/>
<keyword evidence="5 7" id="KW-0472">Membrane</keyword>
<feature type="transmembrane region" description="Helical" evidence="7">
    <location>
        <begin position="427"/>
        <end position="448"/>
    </location>
</feature>
<dbReference type="GO" id="GO:0022857">
    <property type="term" value="F:transmembrane transporter activity"/>
    <property type="evidence" value="ECO:0007669"/>
    <property type="project" value="InterPro"/>
</dbReference>
<evidence type="ECO:0000256" key="2">
    <source>
        <dbReference type="ARBA" id="ARBA00022448"/>
    </source>
</evidence>
<feature type="transmembrane region" description="Helical" evidence="7">
    <location>
        <begin position="187"/>
        <end position="211"/>
    </location>
</feature>
<feature type="compositionally biased region" description="Basic and acidic residues" evidence="6">
    <location>
        <begin position="1"/>
        <end position="10"/>
    </location>
</feature>
<feature type="transmembrane region" description="Helical" evidence="7">
    <location>
        <begin position="265"/>
        <end position="285"/>
    </location>
</feature>
<keyword evidence="4 7" id="KW-1133">Transmembrane helix</keyword>
<evidence type="ECO:0000256" key="6">
    <source>
        <dbReference type="SAM" id="MobiDB-lite"/>
    </source>
</evidence>
<dbReference type="EnsemblPlants" id="ONIVA05G15990.1">
    <property type="protein sequence ID" value="ONIVA05G15990.1"/>
    <property type="gene ID" value="ONIVA05G15990"/>
</dbReference>
<reference evidence="8" key="1">
    <citation type="submission" date="2015-04" db="UniProtKB">
        <authorList>
            <consortium name="EnsemblPlants"/>
        </authorList>
    </citation>
    <scope>IDENTIFICATION</scope>
    <source>
        <strain evidence="8">SL10</strain>
    </source>
</reference>
<sequence>MKSDRGEIQELPRPTPPPPPQNTGDKPLTTEETKEYHKGCPGCQLEKANESRTGIPYLNFFYICIIGITSSLPIQSLFPYQYFMIRDMNIAKREEDIGLYAGFVAASYFLARTFSSVPWGISVDKYGRKPCIVISILSVIFFNTLFGLSTRYWMAIVTRGMLGMLCGILGPIKAYATEICRKEHQALGMSLVTSSRAVAFVLGPAIGGFLAQKSTHIFSPKNPYLGDAQISEEVEAQVDLSNIESGKAKVSSDTSLKNLLKNWKFVSSVIIYCTFSLHDVAYLETFSFWAVSKRKFRGLNLTSQDLATVSAISGIGVLVYQFTVYPFIAKYFGPIRPLRPTAILSVLLLTAYPYMHNLHGLELKATITTACNILQNTAVTQKQRGAANGISVTLLSLFQGLAPAGAGILFSWSQKHVTGLFLPGGQILFLVISMVAVIGLILTFKPFFSMSDALSRS</sequence>
<evidence type="ECO:0000256" key="3">
    <source>
        <dbReference type="ARBA" id="ARBA00022692"/>
    </source>
</evidence>
<organism evidence="8">
    <name type="scientific">Oryza nivara</name>
    <name type="common">Indian wild rice</name>
    <name type="synonym">Oryza sativa f. spontanea</name>
    <dbReference type="NCBI Taxonomy" id="4536"/>
    <lineage>
        <taxon>Eukaryota</taxon>
        <taxon>Viridiplantae</taxon>
        <taxon>Streptophyta</taxon>
        <taxon>Embryophyta</taxon>
        <taxon>Tracheophyta</taxon>
        <taxon>Spermatophyta</taxon>
        <taxon>Magnoliopsida</taxon>
        <taxon>Liliopsida</taxon>
        <taxon>Poales</taxon>
        <taxon>Poaceae</taxon>
        <taxon>BOP clade</taxon>
        <taxon>Oryzoideae</taxon>
        <taxon>Oryzeae</taxon>
        <taxon>Oryzinae</taxon>
        <taxon>Oryza</taxon>
    </lineage>
</organism>
<dbReference type="Gene3D" id="1.20.1250.20">
    <property type="entry name" value="MFS general substrate transporter like domains"/>
    <property type="match status" value="2"/>
</dbReference>
<evidence type="ECO:0000313" key="9">
    <source>
        <dbReference type="Proteomes" id="UP000006591"/>
    </source>
</evidence>
<evidence type="ECO:0008006" key="10">
    <source>
        <dbReference type="Google" id="ProtNLM"/>
    </source>
</evidence>
<comment type="subcellular location">
    <subcellularLocation>
        <location evidence="1">Membrane</location>
        <topology evidence="1">Multi-pass membrane protein</topology>
    </subcellularLocation>
</comment>
<name>A0A0E0HE13_ORYNI</name>
<evidence type="ECO:0000256" key="5">
    <source>
        <dbReference type="ARBA" id="ARBA00023136"/>
    </source>
</evidence>
<proteinExistence type="predicted"/>
<feature type="transmembrane region" description="Helical" evidence="7">
    <location>
        <begin position="126"/>
        <end position="146"/>
    </location>
</feature>
<dbReference type="InterPro" id="IPR011701">
    <property type="entry name" value="MFS"/>
</dbReference>
<reference evidence="8" key="2">
    <citation type="submission" date="2018-04" db="EMBL/GenBank/DDBJ databases">
        <title>OnivRS2 (Oryza nivara Reference Sequence Version 2).</title>
        <authorList>
            <person name="Zhang J."/>
            <person name="Kudrna D."/>
            <person name="Lee S."/>
            <person name="Talag J."/>
            <person name="Rajasekar S."/>
            <person name="Welchert J."/>
            <person name="Hsing Y.-I."/>
            <person name="Wing R.A."/>
        </authorList>
    </citation>
    <scope>NUCLEOTIDE SEQUENCE [LARGE SCALE GENOMIC DNA]</scope>
    <source>
        <strain evidence="8">SL10</strain>
    </source>
</reference>
<feature type="region of interest" description="Disordered" evidence="6">
    <location>
        <begin position="1"/>
        <end position="33"/>
    </location>
</feature>
<dbReference type="Gramene" id="ONIVA05G15990.1">
    <property type="protein sequence ID" value="ONIVA05G15990.1"/>
    <property type="gene ID" value="ONIVA05G15990"/>
</dbReference>
<evidence type="ECO:0000256" key="4">
    <source>
        <dbReference type="ARBA" id="ARBA00022989"/>
    </source>
</evidence>
<dbReference type="CDD" id="cd17330">
    <property type="entry name" value="MFS_SLC46_TetA_like"/>
    <property type="match status" value="1"/>
</dbReference>